<feature type="transmembrane region" description="Helical" evidence="1">
    <location>
        <begin position="52"/>
        <end position="72"/>
    </location>
</feature>
<organism evidence="2 3">
    <name type="scientific">Oryctes borbonicus</name>
    <dbReference type="NCBI Taxonomy" id="1629725"/>
    <lineage>
        <taxon>Eukaryota</taxon>
        <taxon>Metazoa</taxon>
        <taxon>Ecdysozoa</taxon>
        <taxon>Arthropoda</taxon>
        <taxon>Hexapoda</taxon>
        <taxon>Insecta</taxon>
        <taxon>Pterygota</taxon>
        <taxon>Neoptera</taxon>
        <taxon>Endopterygota</taxon>
        <taxon>Coleoptera</taxon>
        <taxon>Polyphaga</taxon>
        <taxon>Scarabaeiformia</taxon>
        <taxon>Scarabaeidae</taxon>
        <taxon>Dynastinae</taxon>
        <taxon>Oryctes</taxon>
    </lineage>
</organism>
<dbReference type="InterPro" id="IPR052728">
    <property type="entry name" value="O2_lipid_transport_reg"/>
</dbReference>
<feature type="transmembrane region" description="Helical" evidence="1">
    <location>
        <begin position="12"/>
        <end position="32"/>
    </location>
</feature>
<evidence type="ECO:0008006" key="4">
    <source>
        <dbReference type="Google" id="ProtNLM"/>
    </source>
</evidence>
<comment type="caution">
    <text evidence="2">The sequence shown here is derived from an EMBL/GenBank/DDBJ whole genome shotgun (WGS) entry which is preliminary data.</text>
</comment>
<evidence type="ECO:0000256" key="1">
    <source>
        <dbReference type="SAM" id="Phobius"/>
    </source>
</evidence>
<sequence length="164" mass="18645">DDVEAIHLVRFMNGLMLLVAHKSMAVMFLPYINRTPAAEDLGAAWTVLARAASLYTDPFIMISGTLTAYSLIGKLNNSKRINIIEEYTSRILRILPTLIVLIVFCTFVLPWINSGPLWKSVVTHHSDICKSNWWKNILFIHNYFGFKNMVRKILIAFFAGPVCN</sequence>
<keyword evidence="1" id="KW-0812">Transmembrane</keyword>
<name>A0A0T6ATT5_9SCAR</name>
<dbReference type="OrthoDB" id="4794873at2759"/>
<feature type="transmembrane region" description="Helical" evidence="1">
    <location>
        <begin position="92"/>
        <end position="112"/>
    </location>
</feature>
<dbReference type="PANTHER" id="PTHR11161:SF4">
    <property type="entry name" value="DROP DEAD"/>
    <property type="match status" value="1"/>
</dbReference>
<protein>
    <recommendedName>
        <fullName evidence="4">Acyltransferase 3 domain-containing protein</fullName>
    </recommendedName>
</protein>
<keyword evidence="1" id="KW-1133">Transmembrane helix</keyword>
<reference evidence="2 3" key="1">
    <citation type="submission" date="2015-09" db="EMBL/GenBank/DDBJ databases">
        <title>Draft genome of the scarab beetle Oryctes borbonicus.</title>
        <authorList>
            <person name="Meyer J.M."/>
            <person name="Markov G.V."/>
            <person name="Baskaran P."/>
            <person name="Herrmann M."/>
            <person name="Sommer R.J."/>
            <person name="Roedelsperger C."/>
        </authorList>
    </citation>
    <scope>NUCLEOTIDE SEQUENCE [LARGE SCALE GENOMIC DNA]</scope>
    <source>
        <strain evidence="2">OB123</strain>
        <tissue evidence="2">Whole animal</tissue>
    </source>
</reference>
<keyword evidence="3" id="KW-1185">Reference proteome</keyword>
<evidence type="ECO:0000313" key="3">
    <source>
        <dbReference type="Proteomes" id="UP000051574"/>
    </source>
</evidence>
<dbReference type="PANTHER" id="PTHR11161">
    <property type="entry name" value="O-ACYLTRANSFERASE"/>
    <property type="match status" value="1"/>
</dbReference>
<dbReference type="EMBL" id="LJIG01022827">
    <property type="protein sequence ID" value="KRT78514.1"/>
    <property type="molecule type" value="Genomic_DNA"/>
</dbReference>
<gene>
    <name evidence="2" type="ORF">AMK59_6768</name>
</gene>
<dbReference type="Proteomes" id="UP000051574">
    <property type="component" value="Unassembled WGS sequence"/>
</dbReference>
<proteinExistence type="predicted"/>
<evidence type="ECO:0000313" key="2">
    <source>
        <dbReference type="EMBL" id="KRT78514.1"/>
    </source>
</evidence>
<dbReference type="AlphaFoldDB" id="A0A0T6ATT5"/>
<accession>A0A0T6ATT5</accession>
<keyword evidence="1" id="KW-0472">Membrane</keyword>
<feature type="non-terminal residue" evidence="2">
    <location>
        <position position="1"/>
    </location>
</feature>